<proteinExistence type="predicted"/>
<sequence>MSANTPDPSSHINDAGVPPAPPEAHQKAGFARRSNRLRPIATHWLGCTADASIRVLHRWTRPDDDARAVRLETVIDGSAKRITLFRLSSGAWSPVWQ</sequence>
<gene>
    <name evidence="2" type="ORF">Y036_5955</name>
</gene>
<dbReference type="RefSeq" id="WP_230387998.1">
    <property type="nucleotide sequence ID" value="NZ_KN323090.1"/>
</dbReference>
<comment type="caution">
    <text evidence="2">The sequence shown here is derived from an EMBL/GenBank/DDBJ whole genome shotgun (WGS) entry which is preliminary data.</text>
</comment>
<dbReference type="Proteomes" id="UP000030475">
    <property type="component" value="Unassembled WGS sequence"/>
</dbReference>
<feature type="compositionally biased region" description="Polar residues" evidence="1">
    <location>
        <begin position="1"/>
        <end position="12"/>
    </location>
</feature>
<evidence type="ECO:0000313" key="3">
    <source>
        <dbReference type="Proteomes" id="UP000030475"/>
    </source>
</evidence>
<accession>A0AA40JIY0</accession>
<protein>
    <submittedName>
        <fullName evidence="2">Uncharacterized protein</fullName>
    </submittedName>
</protein>
<evidence type="ECO:0000256" key="1">
    <source>
        <dbReference type="SAM" id="MobiDB-lite"/>
    </source>
</evidence>
<feature type="region of interest" description="Disordered" evidence="1">
    <location>
        <begin position="1"/>
        <end position="32"/>
    </location>
</feature>
<dbReference type="EMBL" id="JQIM01000007">
    <property type="protein sequence ID" value="KGX17049.1"/>
    <property type="molecule type" value="Genomic_DNA"/>
</dbReference>
<name>A0AA40JIY0_BURPE</name>
<dbReference type="AlphaFoldDB" id="A0AA40JIY0"/>
<reference evidence="2 3" key="1">
    <citation type="submission" date="2014-08" db="EMBL/GenBank/DDBJ databases">
        <authorList>
            <person name="Bunnell A."/>
            <person name="Chain P.S."/>
            <person name="Chertkov O."/>
            <person name="Currie B.J."/>
            <person name="Daligault H.E."/>
            <person name="Davenport K.W."/>
            <person name="Davis C."/>
            <person name="Gleasner C.D."/>
            <person name="Johnson S.L."/>
            <person name="Kaestli M."/>
            <person name="Koren S."/>
            <person name="Kunde Y.A."/>
            <person name="Mayo M."/>
            <person name="McMurry K.K."/>
            <person name="Price E.P."/>
            <person name="Reitenga K.G."/>
            <person name="Robison R."/>
            <person name="Rosovitz M.J."/>
            <person name="Sarovich D.S."/>
            <person name="Teshima H."/>
        </authorList>
    </citation>
    <scope>NUCLEOTIDE SEQUENCE [LARGE SCALE GENOMIC DNA]</scope>
    <source>
        <strain evidence="2 3">MSHR44</strain>
    </source>
</reference>
<evidence type="ECO:0000313" key="2">
    <source>
        <dbReference type="EMBL" id="KGX17049.1"/>
    </source>
</evidence>
<organism evidence="2 3">
    <name type="scientific">Burkholderia pseudomallei</name>
    <name type="common">Pseudomonas pseudomallei</name>
    <dbReference type="NCBI Taxonomy" id="28450"/>
    <lineage>
        <taxon>Bacteria</taxon>
        <taxon>Pseudomonadati</taxon>
        <taxon>Pseudomonadota</taxon>
        <taxon>Betaproteobacteria</taxon>
        <taxon>Burkholderiales</taxon>
        <taxon>Burkholderiaceae</taxon>
        <taxon>Burkholderia</taxon>
        <taxon>pseudomallei group</taxon>
    </lineage>
</organism>